<keyword evidence="2" id="KW-1185">Reference proteome</keyword>
<proteinExistence type="predicted"/>
<accession>A0A433RV25</accession>
<organism evidence="1 2">
    <name type="scientific">Candidatus Kurthia intestinigallinarum</name>
    <dbReference type="NCBI Taxonomy" id="1562256"/>
    <lineage>
        <taxon>Bacteria</taxon>
        <taxon>Bacillati</taxon>
        <taxon>Bacillota</taxon>
        <taxon>Bacilli</taxon>
        <taxon>Bacillales</taxon>
        <taxon>Caryophanaceae</taxon>
        <taxon>Kurthia</taxon>
    </lineage>
</organism>
<dbReference type="EMBL" id="JTFC01000026">
    <property type="protein sequence ID" value="RUS57142.1"/>
    <property type="molecule type" value="Genomic_DNA"/>
</dbReference>
<evidence type="ECO:0000313" key="2">
    <source>
        <dbReference type="Proteomes" id="UP000288623"/>
    </source>
</evidence>
<comment type="caution">
    <text evidence="1">The sequence shown here is derived from an EMBL/GenBank/DDBJ whole genome shotgun (WGS) entry which is preliminary data.</text>
</comment>
<dbReference type="Proteomes" id="UP000288623">
    <property type="component" value="Unassembled WGS sequence"/>
</dbReference>
<sequence length="160" mass="18490">MRRKGIFMAVLMIVLGISAFMTIQQNRNEDKDIAVILDHQAQINKIVVMQDDKTVATFTGKEAVLYAEPTPLVNIAEVERKTMKKFEKDATYSMQYFYDDTFLYAVDVFALKNDEPLTADEKSFVFTINEKNYLAVWQPYGKQLSQHEHTVKLLKKLQAN</sequence>
<evidence type="ECO:0000313" key="1">
    <source>
        <dbReference type="EMBL" id="RUS57142.1"/>
    </source>
</evidence>
<gene>
    <name evidence="1" type="ORF">QI30_05995</name>
</gene>
<dbReference type="OrthoDB" id="2456327at2"/>
<dbReference type="RefSeq" id="WP_126990028.1">
    <property type="nucleotide sequence ID" value="NZ_JTFC01000026.1"/>
</dbReference>
<dbReference type="AlphaFoldDB" id="A0A433RV25"/>
<name>A0A433RV25_9BACL</name>
<protein>
    <submittedName>
        <fullName evidence="1">Uncharacterized protein</fullName>
    </submittedName>
</protein>
<reference evidence="1 2" key="1">
    <citation type="submission" date="2014-11" db="EMBL/GenBank/DDBJ databases">
        <title>Genome sequence and analysis of novel Kurthia sp.</title>
        <authorList>
            <person name="Lawson J.N."/>
            <person name="Gonzalez J.E."/>
            <person name="Rinauldi L."/>
            <person name="Xuan Z."/>
            <person name="Firman A."/>
            <person name="Shaddox L."/>
            <person name="Trudeau A."/>
            <person name="Shah S."/>
            <person name="Reiman D."/>
        </authorList>
    </citation>
    <scope>NUCLEOTIDE SEQUENCE [LARGE SCALE GENOMIC DNA]</scope>
    <source>
        <strain evidence="1 2">3B1D</strain>
    </source>
</reference>